<dbReference type="EMBL" id="BOPC01000024">
    <property type="protein sequence ID" value="GIJ26821.1"/>
    <property type="molecule type" value="Genomic_DNA"/>
</dbReference>
<keyword evidence="2" id="KW-1185">Reference proteome</keyword>
<dbReference type="RefSeq" id="WP_204034418.1">
    <property type="nucleotide sequence ID" value="NZ_BOPC01000024.1"/>
</dbReference>
<reference evidence="1 2" key="1">
    <citation type="submission" date="2021-01" db="EMBL/GenBank/DDBJ databases">
        <title>Whole genome shotgun sequence of Verrucosispora qiuiae NBRC 106684.</title>
        <authorList>
            <person name="Komaki H."/>
            <person name="Tamura T."/>
        </authorList>
    </citation>
    <scope>NUCLEOTIDE SEQUENCE [LARGE SCALE GENOMIC DNA]</scope>
    <source>
        <strain evidence="1 2">NBRC 106684</strain>
    </source>
</reference>
<sequence>MLKHRQLQKWFPDSDIVVLPPAAITPQVTDEGARAVLTEAGMPENLYDVLDLHSRLSVAVTTIGEAYAQQDAQAPANTEALLYLGFAGQRFLALNGQSGEVLQVHDDFGARPFAPGLESFVRALGAVNNRVRKSLKKGRTSSVEQLLAEVSKEFPLADAEHAWRDFLADIVASAE</sequence>
<evidence type="ECO:0000313" key="2">
    <source>
        <dbReference type="Proteomes" id="UP000653076"/>
    </source>
</evidence>
<dbReference type="InterPro" id="IPR025851">
    <property type="entry name" value="SUKH-4"/>
</dbReference>
<organism evidence="1 2">
    <name type="scientific">Micromonospora qiuiae</name>
    <dbReference type="NCBI Taxonomy" id="502268"/>
    <lineage>
        <taxon>Bacteria</taxon>
        <taxon>Bacillati</taxon>
        <taxon>Actinomycetota</taxon>
        <taxon>Actinomycetes</taxon>
        <taxon>Micromonosporales</taxon>
        <taxon>Micromonosporaceae</taxon>
        <taxon>Micromonospora</taxon>
    </lineage>
</organism>
<proteinExistence type="predicted"/>
<evidence type="ECO:0008006" key="3">
    <source>
        <dbReference type="Google" id="ProtNLM"/>
    </source>
</evidence>
<dbReference type="Pfam" id="PF14435">
    <property type="entry name" value="SUKH-4"/>
    <property type="match status" value="1"/>
</dbReference>
<gene>
    <name evidence="1" type="ORF">Vqi01_19830</name>
</gene>
<accession>A0ABQ4J9H8</accession>
<protein>
    <recommendedName>
        <fullName evidence="3">SUKH-4 immunity protein</fullName>
    </recommendedName>
</protein>
<evidence type="ECO:0000313" key="1">
    <source>
        <dbReference type="EMBL" id="GIJ26821.1"/>
    </source>
</evidence>
<name>A0ABQ4J9H8_9ACTN</name>
<dbReference type="Proteomes" id="UP000653076">
    <property type="component" value="Unassembled WGS sequence"/>
</dbReference>
<comment type="caution">
    <text evidence="1">The sequence shown here is derived from an EMBL/GenBank/DDBJ whole genome shotgun (WGS) entry which is preliminary data.</text>
</comment>